<evidence type="ECO:0000313" key="1">
    <source>
        <dbReference type="EMBL" id="KZR97941.1"/>
    </source>
</evidence>
<proteinExistence type="predicted"/>
<evidence type="ECO:0000313" key="2">
    <source>
        <dbReference type="Proteomes" id="UP000076858"/>
    </source>
</evidence>
<keyword evidence="2" id="KW-1185">Reference proteome</keyword>
<name>A0A164FMG0_9CRUS</name>
<gene>
    <name evidence="1" type="ORF">APZ42_006915</name>
</gene>
<dbReference type="AlphaFoldDB" id="A0A164FMG0"/>
<reference evidence="1 2" key="1">
    <citation type="submission" date="2016-03" db="EMBL/GenBank/DDBJ databases">
        <title>EvidentialGene: Evidence-directed Construction of Genes on Genomes.</title>
        <authorList>
            <person name="Gilbert D.G."/>
            <person name="Choi J.-H."/>
            <person name="Mockaitis K."/>
            <person name="Colbourne J."/>
            <person name="Pfrender M."/>
        </authorList>
    </citation>
    <scope>NUCLEOTIDE SEQUENCE [LARGE SCALE GENOMIC DNA]</scope>
    <source>
        <strain evidence="1 2">Xinb3</strain>
        <tissue evidence="1">Complete organism</tissue>
    </source>
</reference>
<dbReference type="EMBL" id="LRGB01019476">
    <property type="protein sequence ID" value="KZR97941.1"/>
    <property type="molecule type" value="Genomic_DNA"/>
</dbReference>
<protein>
    <submittedName>
        <fullName evidence="1">Uncharacterized protein</fullName>
    </submittedName>
</protein>
<sequence>MSVVTSRKDLGSSINVIVMLHRHPMYCVRHSNRNFKGGLSFFRRNPQILRC</sequence>
<organism evidence="1 2">
    <name type="scientific">Daphnia magna</name>
    <dbReference type="NCBI Taxonomy" id="35525"/>
    <lineage>
        <taxon>Eukaryota</taxon>
        <taxon>Metazoa</taxon>
        <taxon>Ecdysozoa</taxon>
        <taxon>Arthropoda</taxon>
        <taxon>Crustacea</taxon>
        <taxon>Branchiopoda</taxon>
        <taxon>Diplostraca</taxon>
        <taxon>Cladocera</taxon>
        <taxon>Anomopoda</taxon>
        <taxon>Daphniidae</taxon>
        <taxon>Daphnia</taxon>
    </lineage>
</organism>
<comment type="caution">
    <text evidence="1">The sequence shown here is derived from an EMBL/GenBank/DDBJ whole genome shotgun (WGS) entry which is preliminary data.</text>
</comment>
<accession>A0A164FMG0</accession>
<dbReference type="Proteomes" id="UP000076858">
    <property type="component" value="Unassembled WGS sequence"/>
</dbReference>